<evidence type="ECO:0000256" key="4">
    <source>
        <dbReference type="ARBA" id="ARBA00023172"/>
    </source>
</evidence>
<dbReference type="SUPFAM" id="SSF53041">
    <property type="entry name" value="Resolvase-like"/>
    <property type="match status" value="1"/>
</dbReference>
<feature type="active site" description="O-(5'-phospho-DNA)-serine intermediate" evidence="5 6">
    <location>
        <position position="9"/>
    </location>
</feature>
<dbReference type="GO" id="GO:0003677">
    <property type="term" value="F:DNA binding"/>
    <property type="evidence" value="ECO:0007669"/>
    <property type="project" value="UniProtKB-KW"/>
</dbReference>
<dbReference type="PANTHER" id="PTHR30461">
    <property type="entry name" value="DNA-INVERTASE FROM LAMBDOID PROPHAGE"/>
    <property type="match status" value="1"/>
</dbReference>
<dbReference type="Proteomes" id="UP001179483">
    <property type="component" value="Plasmid pK79-1-A"/>
</dbReference>
<sequence length="191" mass="21835">MKYGYARVSTAKQDLQAQINALKAENCQVIYQDKLSGRDTKRPQFLKLLSKLKAGDMLVVTKLDRLARSTQEALKIIKDLFDREVTVHILNLGRIENTPTGKLIYTVFSAFADFERDLIVERTQEGKALARQNGTLKDGRPPKYKKAQLDHALALKKEHTYTEITAMTGISKSTLIRYQKKVERVDENTRH</sequence>
<dbReference type="PANTHER" id="PTHR30461:SF2">
    <property type="entry name" value="SERINE RECOMBINASE PINE-RELATED"/>
    <property type="match status" value="1"/>
</dbReference>
<evidence type="ECO:0000256" key="1">
    <source>
        <dbReference type="ARBA" id="ARBA00009913"/>
    </source>
</evidence>
<dbReference type="Pfam" id="PF00239">
    <property type="entry name" value="Resolvase"/>
    <property type="match status" value="1"/>
</dbReference>
<dbReference type="InterPro" id="IPR006118">
    <property type="entry name" value="Recombinase_CS"/>
</dbReference>
<dbReference type="InterPro" id="IPR036162">
    <property type="entry name" value="Resolvase-like_N_sf"/>
</dbReference>
<accession>A0AAE9XL98</accession>
<dbReference type="RefSeq" id="WP_271736852.1">
    <property type="nucleotide sequence ID" value="NZ_CP116591.1"/>
</dbReference>
<proteinExistence type="inferred from homology"/>
<dbReference type="SMART" id="SM00857">
    <property type="entry name" value="Resolvase"/>
    <property type="match status" value="1"/>
</dbReference>
<dbReference type="PROSITE" id="PS00398">
    <property type="entry name" value="RECOMBINASES_2"/>
    <property type="match status" value="1"/>
</dbReference>
<dbReference type="GO" id="GO:0000150">
    <property type="term" value="F:DNA strand exchange activity"/>
    <property type="evidence" value="ECO:0007669"/>
    <property type="project" value="InterPro"/>
</dbReference>
<dbReference type="GO" id="GO:0015074">
    <property type="term" value="P:DNA integration"/>
    <property type="evidence" value="ECO:0007669"/>
    <property type="project" value="UniProtKB-KW"/>
</dbReference>
<evidence type="ECO:0000256" key="2">
    <source>
        <dbReference type="ARBA" id="ARBA00022908"/>
    </source>
</evidence>
<dbReference type="Gene3D" id="3.40.50.1390">
    <property type="entry name" value="Resolvase, N-terminal catalytic domain"/>
    <property type="match status" value="1"/>
</dbReference>
<gene>
    <name evidence="8" type="ORF">PML80_10005</name>
</gene>
<keyword evidence="3" id="KW-0238">DNA-binding</keyword>
<geneLocation type="plasmid" evidence="8 9">
    <name>pK79-1-A</name>
</geneLocation>
<dbReference type="CDD" id="cd03768">
    <property type="entry name" value="SR_ResInv"/>
    <property type="match status" value="1"/>
</dbReference>
<dbReference type="InterPro" id="IPR006119">
    <property type="entry name" value="Resolv_N"/>
</dbReference>
<dbReference type="Gene3D" id="1.10.10.60">
    <property type="entry name" value="Homeodomain-like"/>
    <property type="match status" value="1"/>
</dbReference>
<keyword evidence="2" id="KW-0229">DNA integration</keyword>
<evidence type="ECO:0000256" key="3">
    <source>
        <dbReference type="ARBA" id="ARBA00023125"/>
    </source>
</evidence>
<evidence type="ECO:0000313" key="8">
    <source>
        <dbReference type="EMBL" id="WCG38771.1"/>
    </source>
</evidence>
<protein>
    <submittedName>
        <fullName evidence="8">Recombinase family protein</fullName>
    </submittedName>
</protein>
<evidence type="ECO:0000259" key="7">
    <source>
        <dbReference type="PROSITE" id="PS51736"/>
    </source>
</evidence>
<dbReference type="PROSITE" id="PS00397">
    <property type="entry name" value="RECOMBINASES_1"/>
    <property type="match status" value="1"/>
</dbReference>
<dbReference type="PROSITE" id="PS51736">
    <property type="entry name" value="RECOMBINASES_3"/>
    <property type="match status" value="1"/>
</dbReference>
<evidence type="ECO:0000256" key="5">
    <source>
        <dbReference type="PIRSR" id="PIRSR606118-50"/>
    </source>
</evidence>
<name>A0AAE9XL98_9LACT</name>
<dbReference type="FunFam" id="3.40.50.1390:FF:000001">
    <property type="entry name" value="DNA recombinase"/>
    <property type="match status" value="1"/>
</dbReference>
<dbReference type="EMBL" id="CP116591">
    <property type="protein sequence ID" value="WCG38771.1"/>
    <property type="molecule type" value="Genomic_DNA"/>
</dbReference>
<dbReference type="Pfam" id="PF18010">
    <property type="entry name" value="HTH_49"/>
    <property type="match status" value="1"/>
</dbReference>
<dbReference type="InterPro" id="IPR040652">
    <property type="entry name" value="Cry35Ab1_HTH"/>
</dbReference>
<evidence type="ECO:0000256" key="6">
    <source>
        <dbReference type="PROSITE-ProRule" id="PRU10137"/>
    </source>
</evidence>
<feature type="domain" description="Resolvase/invertase-type recombinase catalytic" evidence="7">
    <location>
        <begin position="1"/>
        <end position="134"/>
    </location>
</feature>
<organism evidence="8 9">
    <name type="scientific">Aerococcus urinaeequi</name>
    <dbReference type="NCBI Taxonomy" id="51665"/>
    <lineage>
        <taxon>Bacteria</taxon>
        <taxon>Bacillati</taxon>
        <taxon>Bacillota</taxon>
        <taxon>Bacilli</taxon>
        <taxon>Lactobacillales</taxon>
        <taxon>Aerococcaceae</taxon>
        <taxon>Aerococcus</taxon>
    </lineage>
</organism>
<keyword evidence="4" id="KW-0233">DNA recombination</keyword>
<reference evidence="8" key="1">
    <citation type="submission" date="2023-01" db="EMBL/GenBank/DDBJ databases">
        <title>Oxazolidinone resistance genes in florfenicol resistant enterococci from beef cattle and veal calves at slaughter.</title>
        <authorList>
            <person name="Biggel M."/>
        </authorList>
    </citation>
    <scope>NUCLEOTIDE SEQUENCE</scope>
    <source>
        <strain evidence="8">K79-1</strain>
        <plasmid evidence="8">pK79-1-A</plasmid>
    </source>
</reference>
<evidence type="ECO:0000313" key="9">
    <source>
        <dbReference type="Proteomes" id="UP001179483"/>
    </source>
</evidence>
<dbReference type="AlphaFoldDB" id="A0AAE9XL98"/>
<keyword evidence="8" id="KW-0614">Plasmid</keyword>
<comment type="similarity">
    <text evidence="1">Belongs to the site-specific recombinase resolvase family.</text>
</comment>
<dbReference type="InterPro" id="IPR050639">
    <property type="entry name" value="SSR_resolvase"/>
</dbReference>